<feature type="region of interest" description="Disordered" evidence="1">
    <location>
        <begin position="1"/>
        <end position="45"/>
    </location>
</feature>
<dbReference type="EMBL" id="BLXT01002087">
    <property type="protein sequence ID" value="GFN91064.1"/>
    <property type="molecule type" value="Genomic_DNA"/>
</dbReference>
<name>A0AAV3Z7G9_9GAST</name>
<comment type="caution">
    <text evidence="2">The sequence shown here is derived from an EMBL/GenBank/DDBJ whole genome shotgun (WGS) entry which is preliminary data.</text>
</comment>
<keyword evidence="3" id="KW-1185">Reference proteome</keyword>
<evidence type="ECO:0000313" key="3">
    <source>
        <dbReference type="Proteomes" id="UP000735302"/>
    </source>
</evidence>
<dbReference type="AlphaFoldDB" id="A0AAV3Z7G9"/>
<protein>
    <submittedName>
        <fullName evidence="2">Uncharacterized protein</fullName>
    </submittedName>
</protein>
<proteinExistence type="predicted"/>
<feature type="compositionally biased region" description="Basic and acidic residues" evidence="1">
    <location>
        <begin position="16"/>
        <end position="27"/>
    </location>
</feature>
<evidence type="ECO:0000256" key="1">
    <source>
        <dbReference type="SAM" id="MobiDB-lite"/>
    </source>
</evidence>
<accession>A0AAV3Z7G9</accession>
<dbReference type="Proteomes" id="UP000735302">
    <property type="component" value="Unassembled WGS sequence"/>
</dbReference>
<reference evidence="2 3" key="1">
    <citation type="journal article" date="2021" name="Elife">
        <title>Chloroplast acquisition without the gene transfer in kleptoplastic sea slugs, Plakobranchus ocellatus.</title>
        <authorList>
            <person name="Maeda T."/>
            <person name="Takahashi S."/>
            <person name="Yoshida T."/>
            <person name="Shimamura S."/>
            <person name="Takaki Y."/>
            <person name="Nagai Y."/>
            <person name="Toyoda A."/>
            <person name="Suzuki Y."/>
            <person name="Arimoto A."/>
            <person name="Ishii H."/>
            <person name="Satoh N."/>
            <person name="Nishiyama T."/>
            <person name="Hasebe M."/>
            <person name="Maruyama T."/>
            <person name="Minagawa J."/>
            <person name="Obokata J."/>
            <person name="Shigenobu S."/>
        </authorList>
    </citation>
    <scope>NUCLEOTIDE SEQUENCE [LARGE SCALE GENOMIC DNA]</scope>
</reference>
<evidence type="ECO:0000313" key="2">
    <source>
        <dbReference type="EMBL" id="GFN91064.1"/>
    </source>
</evidence>
<sequence length="76" mass="8372">MRPSCGQIKRLTLGRDAPRRESSRDAEGLGGEESGYLITQVGRGGPEVRPRIVRLSKTYPQWNSCPRDTLGPPIPP</sequence>
<organism evidence="2 3">
    <name type="scientific">Plakobranchus ocellatus</name>
    <dbReference type="NCBI Taxonomy" id="259542"/>
    <lineage>
        <taxon>Eukaryota</taxon>
        <taxon>Metazoa</taxon>
        <taxon>Spiralia</taxon>
        <taxon>Lophotrochozoa</taxon>
        <taxon>Mollusca</taxon>
        <taxon>Gastropoda</taxon>
        <taxon>Heterobranchia</taxon>
        <taxon>Euthyneura</taxon>
        <taxon>Panpulmonata</taxon>
        <taxon>Sacoglossa</taxon>
        <taxon>Placobranchoidea</taxon>
        <taxon>Plakobranchidae</taxon>
        <taxon>Plakobranchus</taxon>
    </lineage>
</organism>
<gene>
    <name evidence="2" type="ORF">PoB_001757000</name>
</gene>